<keyword evidence="1" id="KW-1015">Disulfide bond</keyword>
<dbReference type="PANTHER" id="PTHR19143">
    <property type="entry name" value="FIBRINOGEN/TENASCIN/ANGIOPOEITIN"/>
    <property type="match status" value="1"/>
</dbReference>
<sequence>MSLDPRDCKDIYNTWLARNGVYTIFPSEEGDSITVYCDMTDGSEGWTIFQRRMNGLTDFYRNWEDYKYGFGNPNDEFWLGNVYLHQLTKNRDCHLRIGLVNWDAQYEHFRIGDENDGYRLNVGKYTGNAGHDSLKVHNGMQFTTRDRDNDLSNKNCAVLWTGAWWYNICHSSNLNGNYSIINASAKGVRWYNYPSSDYMKETTMKMKCG</sequence>
<protein>
    <recommendedName>
        <fullName evidence="2">Fibrinogen C-terminal domain-containing protein</fullName>
    </recommendedName>
</protein>
<dbReference type="Proteomes" id="UP001186944">
    <property type="component" value="Unassembled WGS sequence"/>
</dbReference>
<evidence type="ECO:0000313" key="3">
    <source>
        <dbReference type="EMBL" id="KAK3101320.1"/>
    </source>
</evidence>
<dbReference type="SUPFAM" id="SSF56496">
    <property type="entry name" value="Fibrinogen C-terminal domain-like"/>
    <property type="match status" value="1"/>
</dbReference>
<keyword evidence="4" id="KW-1185">Reference proteome</keyword>
<reference evidence="3" key="1">
    <citation type="submission" date="2019-08" db="EMBL/GenBank/DDBJ databases">
        <title>The improved chromosome-level genome for the pearl oyster Pinctada fucata martensii using PacBio sequencing and Hi-C.</title>
        <authorList>
            <person name="Zheng Z."/>
        </authorList>
    </citation>
    <scope>NUCLEOTIDE SEQUENCE</scope>
    <source>
        <strain evidence="3">ZZ-2019</strain>
        <tissue evidence="3">Adductor muscle</tissue>
    </source>
</reference>
<dbReference type="SMART" id="SM00186">
    <property type="entry name" value="FBG"/>
    <property type="match status" value="1"/>
</dbReference>
<dbReference type="InterPro" id="IPR050373">
    <property type="entry name" value="Fibrinogen_C-term_domain"/>
</dbReference>
<feature type="domain" description="Fibrinogen C-terminal" evidence="2">
    <location>
        <begin position="1"/>
        <end position="209"/>
    </location>
</feature>
<name>A0AA88YAG1_PINIB</name>
<dbReference type="InterPro" id="IPR036056">
    <property type="entry name" value="Fibrinogen-like_C"/>
</dbReference>
<dbReference type="PROSITE" id="PS51406">
    <property type="entry name" value="FIBRINOGEN_C_2"/>
    <property type="match status" value="1"/>
</dbReference>
<accession>A0AA88YAG1</accession>
<dbReference type="PROSITE" id="PS00514">
    <property type="entry name" value="FIBRINOGEN_C_1"/>
    <property type="match status" value="1"/>
</dbReference>
<proteinExistence type="predicted"/>
<evidence type="ECO:0000313" key="4">
    <source>
        <dbReference type="Proteomes" id="UP001186944"/>
    </source>
</evidence>
<dbReference type="GO" id="GO:0005615">
    <property type="term" value="C:extracellular space"/>
    <property type="evidence" value="ECO:0007669"/>
    <property type="project" value="TreeGrafter"/>
</dbReference>
<dbReference type="Pfam" id="PF00147">
    <property type="entry name" value="Fibrinogen_C"/>
    <property type="match status" value="1"/>
</dbReference>
<evidence type="ECO:0000256" key="1">
    <source>
        <dbReference type="ARBA" id="ARBA00023157"/>
    </source>
</evidence>
<dbReference type="InterPro" id="IPR002181">
    <property type="entry name" value="Fibrinogen_a/b/g_C_dom"/>
</dbReference>
<evidence type="ECO:0000259" key="2">
    <source>
        <dbReference type="PROSITE" id="PS51406"/>
    </source>
</evidence>
<dbReference type="InterPro" id="IPR014716">
    <property type="entry name" value="Fibrinogen_a/b/g_C_1"/>
</dbReference>
<dbReference type="EMBL" id="VSWD01000005">
    <property type="protein sequence ID" value="KAK3101320.1"/>
    <property type="molecule type" value="Genomic_DNA"/>
</dbReference>
<dbReference type="Gene3D" id="3.90.215.10">
    <property type="entry name" value="Gamma Fibrinogen, chain A, domain 1"/>
    <property type="match status" value="1"/>
</dbReference>
<dbReference type="InterPro" id="IPR020837">
    <property type="entry name" value="Fibrinogen_CS"/>
</dbReference>
<organism evidence="3 4">
    <name type="scientific">Pinctada imbricata</name>
    <name type="common">Atlantic pearl-oyster</name>
    <name type="synonym">Pinctada martensii</name>
    <dbReference type="NCBI Taxonomy" id="66713"/>
    <lineage>
        <taxon>Eukaryota</taxon>
        <taxon>Metazoa</taxon>
        <taxon>Spiralia</taxon>
        <taxon>Lophotrochozoa</taxon>
        <taxon>Mollusca</taxon>
        <taxon>Bivalvia</taxon>
        <taxon>Autobranchia</taxon>
        <taxon>Pteriomorphia</taxon>
        <taxon>Pterioida</taxon>
        <taxon>Pterioidea</taxon>
        <taxon>Pteriidae</taxon>
        <taxon>Pinctada</taxon>
    </lineage>
</organism>
<dbReference type="CDD" id="cd00087">
    <property type="entry name" value="FReD"/>
    <property type="match status" value="1"/>
</dbReference>
<comment type="caution">
    <text evidence="3">The sequence shown here is derived from an EMBL/GenBank/DDBJ whole genome shotgun (WGS) entry which is preliminary data.</text>
</comment>
<dbReference type="NCBIfam" id="NF040941">
    <property type="entry name" value="GGGWT_bact"/>
    <property type="match status" value="1"/>
</dbReference>
<dbReference type="AlphaFoldDB" id="A0AA88YAG1"/>
<gene>
    <name evidence="3" type="ORF">FSP39_002674</name>
</gene>